<dbReference type="HOGENOM" id="CLU_550938_0_0_1"/>
<dbReference type="AlphaFoldDB" id="A0A0D2HTZ8"/>
<feature type="compositionally biased region" description="Polar residues" evidence="1">
    <location>
        <begin position="250"/>
        <end position="263"/>
    </location>
</feature>
<dbReference type="VEuPathDB" id="FungiDB:Z519_05656"/>
<dbReference type="EMBL" id="KN846986">
    <property type="protein sequence ID" value="KIW94340.1"/>
    <property type="molecule type" value="Genomic_DNA"/>
</dbReference>
<feature type="region of interest" description="Disordered" evidence="1">
    <location>
        <begin position="222"/>
        <end position="263"/>
    </location>
</feature>
<feature type="region of interest" description="Disordered" evidence="1">
    <location>
        <begin position="298"/>
        <end position="338"/>
    </location>
</feature>
<feature type="region of interest" description="Disordered" evidence="1">
    <location>
        <begin position="1"/>
        <end position="34"/>
    </location>
</feature>
<feature type="compositionally biased region" description="Low complexity" evidence="1">
    <location>
        <begin position="308"/>
        <end position="320"/>
    </location>
</feature>
<evidence type="ECO:0000256" key="1">
    <source>
        <dbReference type="SAM" id="MobiDB-lite"/>
    </source>
</evidence>
<dbReference type="GeneID" id="27698584"/>
<dbReference type="RefSeq" id="XP_016621009.1">
    <property type="nucleotide sequence ID" value="XM_016763396.1"/>
</dbReference>
<gene>
    <name evidence="2" type="ORF">Z519_05656</name>
</gene>
<keyword evidence="3" id="KW-1185">Reference proteome</keyword>
<evidence type="ECO:0000313" key="3">
    <source>
        <dbReference type="Proteomes" id="UP000053789"/>
    </source>
</evidence>
<evidence type="ECO:0000313" key="2">
    <source>
        <dbReference type="EMBL" id="KIW94340.1"/>
    </source>
</evidence>
<proteinExistence type="predicted"/>
<accession>A0A0D2HTZ8</accession>
<feature type="compositionally biased region" description="Polar residues" evidence="1">
    <location>
        <begin position="228"/>
        <end position="238"/>
    </location>
</feature>
<organism evidence="2 3">
    <name type="scientific">Cladophialophora bantiana (strain ATCC 10958 / CBS 173.52 / CDC B-1940 / NIH 8579)</name>
    <name type="common">Xylohypha bantiana</name>
    <dbReference type="NCBI Taxonomy" id="1442370"/>
    <lineage>
        <taxon>Eukaryota</taxon>
        <taxon>Fungi</taxon>
        <taxon>Dikarya</taxon>
        <taxon>Ascomycota</taxon>
        <taxon>Pezizomycotina</taxon>
        <taxon>Eurotiomycetes</taxon>
        <taxon>Chaetothyriomycetidae</taxon>
        <taxon>Chaetothyriales</taxon>
        <taxon>Herpotrichiellaceae</taxon>
        <taxon>Cladophialophora</taxon>
    </lineage>
</organism>
<sequence length="495" mass="54273">MDNIFDKLSMDSKRLSRSVEKEETQPKQGVQELDPDLTDRLRGQSPYIIGIICYNDKSTLNAKKVTAMLSDIMVFRVPKIIVKRFVLDANGNKKYGQDDQGEVLLVDADTKLHVKIRQGLEITDIIVPLAERFAERFDLGDTSRELLANVLTMTRVEQVIEGLERAGVSISPTAIAEVATGPEPDEDSDDAILAEDPTESLGLTFRQLQISEVEEDRVSETEFRELQQQRLSPTPSAQSRRRRSDAGISSPISLRRSSAHTSISGVQSIAITATGPAATTETIAPLVERLSNAKLSDATHDVFHHRSTTSTPSRPESSESQIPDFGGGTSFQFTFNPPASQHLVKNTDVGARNQTGTNESAISRIIVDSSQDFQSDSDALYSSSDHTHGQLVTPTRTIQRVGGHLSSGRSGRINYGGNSFIAQETLADTPHEIGFAGEHLVYKFLEEKLSPSFTPENWTSRNRKKVFSSQLSSGFREKTSPTSHTGTPKGECVGI</sequence>
<feature type="region of interest" description="Disordered" evidence="1">
    <location>
        <begin position="469"/>
        <end position="495"/>
    </location>
</feature>
<name>A0A0D2HTZ8_CLAB1</name>
<feature type="compositionally biased region" description="Basic and acidic residues" evidence="1">
    <location>
        <begin position="1"/>
        <end position="25"/>
    </location>
</feature>
<dbReference type="Proteomes" id="UP000053789">
    <property type="component" value="Unassembled WGS sequence"/>
</dbReference>
<dbReference type="OrthoDB" id="1262810at2759"/>
<protein>
    <submittedName>
        <fullName evidence="2">Uncharacterized protein</fullName>
    </submittedName>
</protein>
<reference evidence="2" key="1">
    <citation type="submission" date="2015-01" db="EMBL/GenBank/DDBJ databases">
        <title>The Genome Sequence of Cladophialophora bantiana CBS 173.52.</title>
        <authorList>
            <consortium name="The Broad Institute Genomics Platform"/>
            <person name="Cuomo C."/>
            <person name="de Hoog S."/>
            <person name="Gorbushina A."/>
            <person name="Stielow B."/>
            <person name="Teixiera M."/>
            <person name="Abouelleil A."/>
            <person name="Chapman S.B."/>
            <person name="Priest M."/>
            <person name="Young S.K."/>
            <person name="Wortman J."/>
            <person name="Nusbaum C."/>
            <person name="Birren B."/>
        </authorList>
    </citation>
    <scope>NUCLEOTIDE SEQUENCE [LARGE SCALE GENOMIC DNA]</scope>
    <source>
        <strain evidence="2">CBS 173.52</strain>
    </source>
</reference>